<proteinExistence type="inferred from homology"/>
<sequence length="188" mass="20028">MNNINLDAALEAMIAGGIICYPTEAVFGLGCDPDNEKSVTQLLNVKQRDISKGLILIADNYGQCLSYVDDAKIPMDKRADIFSSWPGPVTWLLPAKASTPKWLTGRNDTIAIRISAHPVVKALCQKLGKPLVSTSANISGQEPVHSLLQARQTFGEQIACFVAGDLGGNSAPSQIKHALSGATIRGNE</sequence>
<dbReference type="Proteomes" id="UP001152485">
    <property type="component" value="Unassembled WGS sequence"/>
</dbReference>
<dbReference type="HAMAP" id="MF_01852">
    <property type="entry name" value="TsaC"/>
    <property type="match status" value="1"/>
</dbReference>
<keyword evidence="4 9" id="KW-0819">tRNA processing</keyword>
<dbReference type="GO" id="GO:0005737">
    <property type="term" value="C:cytoplasm"/>
    <property type="evidence" value="ECO:0007669"/>
    <property type="project" value="UniProtKB-SubCell"/>
</dbReference>
<evidence type="ECO:0000256" key="7">
    <source>
        <dbReference type="ARBA" id="ARBA00022840"/>
    </source>
</evidence>
<evidence type="ECO:0000256" key="8">
    <source>
        <dbReference type="ARBA" id="ARBA00048366"/>
    </source>
</evidence>
<comment type="similarity">
    <text evidence="9">Belongs to the SUA5 family. TsaC subfamily.</text>
</comment>
<evidence type="ECO:0000256" key="4">
    <source>
        <dbReference type="ARBA" id="ARBA00022694"/>
    </source>
</evidence>
<dbReference type="PANTHER" id="PTHR17490:SF18">
    <property type="entry name" value="THREONYLCARBAMOYL-AMP SYNTHASE"/>
    <property type="match status" value="1"/>
</dbReference>
<evidence type="ECO:0000256" key="9">
    <source>
        <dbReference type="HAMAP-Rule" id="MF_01852"/>
    </source>
</evidence>
<dbReference type="InterPro" id="IPR023535">
    <property type="entry name" value="TC-AMP_synthase"/>
</dbReference>
<evidence type="ECO:0000256" key="3">
    <source>
        <dbReference type="ARBA" id="ARBA00022679"/>
    </source>
</evidence>
<keyword evidence="6 9" id="KW-0547">Nucleotide-binding</keyword>
<keyword evidence="3 9" id="KW-0808">Transferase</keyword>
<name>A0A9W4VRP7_9GAMM</name>
<dbReference type="AlphaFoldDB" id="A0A9W4VRP7"/>
<reference evidence="11 14" key="1">
    <citation type="submission" date="2022-07" db="EMBL/GenBank/DDBJ databases">
        <authorList>
            <person name="Criscuolo A."/>
        </authorList>
    </citation>
    <scope>NUCLEOTIDE SEQUENCE</scope>
    <source>
        <strain evidence="14">CIP 111951</strain>
        <strain evidence="11">CIP111854</strain>
        <strain evidence="12">CIP111951</strain>
    </source>
</reference>
<dbReference type="FunFam" id="3.90.870.10:FF:000004">
    <property type="entry name" value="Threonylcarbamoyl-AMP synthase"/>
    <property type="match status" value="1"/>
</dbReference>
<dbReference type="GO" id="GO:0061710">
    <property type="term" value="F:L-threonylcarbamoyladenylate synthase"/>
    <property type="evidence" value="ECO:0007669"/>
    <property type="project" value="UniProtKB-EC"/>
</dbReference>
<dbReference type="SUPFAM" id="SSF55821">
    <property type="entry name" value="YrdC/RibB"/>
    <property type="match status" value="1"/>
</dbReference>
<dbReference type="GO" id="GO:0002949">
    <property type="term" value="P:tRNA threonylcarbamoyladenosine modification"/>
    <property type="evidence" value="ECO:0007669"/>
    <property type="project" value="UniProtKB-UniRule"/>
</dbReference>
<organism evidence="11 13">
    <name type="scientific">Pseudoalteromonas holothuriae</name>
    <dbReference type="NCBI Taxonomy" id="2963714"/>
    <lineage>
        <taxon>Bacteria</taxon>
        <taxon>Pseudomonadati</taxon>
        <taxon>Pseudomonadota</taxon>
        <taxon>Gammaproteobacteria</taxon>
        <taxon>Alteromonadales</taxon>
        <taxon>Pseudoalteromonadaceae</taxon>
        <taxon>Pseudoalteromonas</taxon>
    </lineage>
</organism>
<evidence type="ECO:0000313" key="11">
    <source>
        <dbReference type="EMBL" id="CAH9059880.1"/>
    </source>
</evidence>
<dbReference type="Proteomes" id="UP001152467">
    <property type="component" value="Unassembled WGS sequence"/>
</dbReference>
<keyword evidence="13" id="KW-1185">Reference proteome</keyword>
<dbReference type="PANTHER" id="PTHR17490">
    <property type="entry name" value="SUA5"/>
    <property type="match status" value="1"/>
</dbReference>
<evidence type="ECO:0000256" key="2">
    <source>
        <dbReference type="ARBA" id="ARBA00022490"/>
    </source>
</evidence>
<dbReference type="InterPro" id="IPR017945">
    <property type="entry name" value="DHBP_synth_RibB-like_a/b_dom"/>
</dbReference>
<evidence type="ECO:0000256" key="1">
    <source>
        <dbReference type="ARBA" id="ARBA00004496"/>
    </source>
</evidence>
<feature type="domain" description="YrdC-like" evidence="10">
    <location>
        <begin position="3"/>
        <end position="188"/>
    </location>
</feature>
<comment type="catalytic activity">
    <reaction evidence="8 9">
        <text>L-threonine + hydrogencarbonate + ATP = L-threonylcarbamoyladenylate + diphosphate + H2O</text>
        <dbReference type="Rhea" id="RHEA:36407"/>
        <dbReference type="ChEBI" id="CHEBI:15377"/>
        <dbReference type="ChEBI" id="CHEBI:17544"/>
        <dbReference type="ChEBI" id="CHEBI:30616"/>
        <dbReference type="ChEBI" id="CHEBI:33019"/>
        <dbReference type="ChEBI" id="CHEBI:57926"/>
        <dbReference type="ChEBI" id="CHEBI:73682"/>
        <dbReference type="EC" id="2.7.7.87"/>
    </reaction>
</comment>
<gene>
    <name evidence="9 11" type="primary">tsaC</name>
    <name evidence="11" type="ORF">PSECIP111854_02494</name>
    <name evidence="12" type="ORF">PSECIP111951_02830</name>
</gene>
<dbReference type="GO" id="GO:0003725">
    <property type="term" value="F:double-stranded RNA binding"/>
    <property type="evidence" value="ECO:0007669"/>
    <property type="project" value="InterPro"/>
</dbReference>
<comment type="function">
    <text evidence="9">Required for the formation of a threonylcarbamoyl group on adenosine at position 37 (t(6)A37) in tRNAs that read codons beginning with adenine. Catalyzes the conversion of L-threonine, HCO(3)(-)/CO(2) and ATP to give threonylcarbamoyl-AMP (TC-AMP) as the acyladenylate intermediate, with the release of diphosphate.</text>
</comment>
<keyword evidence="7 9" id="KW-0067">ATP-binding</keyword>
<dbReference type="GO" id="GO:0006450">
    <property type="term" value="P:regulation of translational fidelity"/>
    <property type="evidence" value="ECO:0007669"/>
    <property type="project" value="TreeGrafter"/>
</dbReference>
<dbReference type="InterPro" id="IPR050156">
    <property type="entry name" value="TC-AMP_synthase_SUA5"/>
</dbReference>
<keyword evidence="5 9" id="KW-0548">Nucleotidyltransferase</keyword>
<dbReference type="EC" id="2.7.7.87" evidence="9"/>
<evidence type="ECO:0000313" key="13">
    <source>
        <dbReference type="Proteomes" id="UP001152467"/>
    </source>
</evidence>
<keyword evidence="2 9" id="KW-0963">Cytoplasm</keyword>
<evidence type="ECO:0000256" key="6">
    <source>
        <dbReference type="ARBA" id="ARBA00022741"/>
    </source>
</evidence>
<evidence type="ECO:0000313" key="14">
    <source>
        <dbReference type="Proteomes" id="UP001152485"/>
    </source>
</evidence>
<comment type="subcellular location">
    <subcellularLocation>
        <location evidence="1 9">Cytoplasm</location>
    </subcellularLocation>
</comment>
<dbReference type="Gene3D" id="3.90.870.10">
    <property type="entry name" value="DHBP synthase"/>
    <property type="match status" value="1"/>
</dbReference>
<evidence type="ECO:0000256" key="5">
    <source>
        <dbReference type="ARBA" id="ARBA00022695"/>
    </source>
</evidence>
<dbReference type="GO" id="GO:0000049">
    <property type="term" value="F:tRNA binding"/>
    <property type="evidence" value="ECO:0007669"/>
    <property type="project" value="TreeGrafter"/>
</dbReference>
<comment type="caution">
    <text evidence="11">The sequence shown here is derived from an EMBL/GenBank/DDBJ whole genome shotgun (WGS) entry which is preliminary data.</text>
</comment>
<dbReference type="Pfam" id="PF01300">
    <property type="entry name" value="Sua5_yciO_yrdC"/>
    <property type="match status" value="1"/>
</dbReference>
<protein>
    <recommendedName>
        <fullName evidence="9">Threonylcarbamoyl-AMP synthase</fullName>
        <shortName evidence="9">TC-AMP synthase</shortName>
        <ecNumber evidence="9">2.7.7.87</ecNumber>
    </recommendedName>
    <alternativeName>
        <fullName evidence="9">L-threonylcarbamoyladenylate synthase</fullName>
    </alternativeName>
    <alternativeName>
        <fullName evidence="9">t(6)A37 threonylcarbamoyladenosine biosynthesis protein TsaC</fullName>
    </alternativeName>
    <alternativeName>
        <fullName evidence="9">tRNA threonylcarbamoyladenosine biosynthesis protein TsaC</fullName>
    </alternativeName>
</protein>
<dbReference type="EMBL" id="CAMAPD010000014">
    <property type="protein sequence ID" value="CAH9063077.1"/>
    <property type="molecule type" value="Genomic_DNA"/>
</dbReference>
<evidence type="ECO:0000259" key="10">
    <source>
        <dbReference type="PROSITE" id="PS51163"/>
    </source>
</evidence>
<evidence type="ECO:0000313" key="12">
    <source>
        <dbReference type="EMBL" id="CAH9063077.1"/>
    </source>
</evidence>
<dbReference type="PROSITE" id="PS51163">
    <property type="entry name" value="YRDC"/>
    <property type="match status" value="1"/>
</dbReference>
<dbReference type="GO" id="GO:0005524">
    <property type="term" value="F:ATP binding"/>
    <property type="evidence" value="ECO:0007669"/>
    <property type="project" value="UniProtKB-UniRule"/>
</dbReference>
<accession>A0A9W4VRP7</accession>
<dbReference type="InterPro" id="IPR006070">
    <property type="entry name" value="Sua5-like_dom"/>
</dbReference>
<dbReference type="EMBL" id="CAMAPC010000009">
    <property type="protein sequence ID" value="CAH9059880.1"/>
    <property type="molecule type" value="Genomic_DNA"/>
</dbReference>